<reference evidence="1 2" key="1">
    <citation type="submission" date="2019-06" db="EMBL/GenBank/DDBJ databases">
        <title>Draft genome sequence of the filamentous fungus Phialemoniopsis curvata isolated from diesel fuel.</title>
        <authorList>
            <person name="Varaljay V.A."/>
            <person name="Lyon W.J."/>
            <person name="Crouch A.L."/>
            <person name="Drake C.E."/>
            <person name="Hollomon J.M."/>
            <person name="Nadeau L.J."/>
            <person name="Nunn H.S."/>
            <person name="Stevenson B.S."/>
            <person name="Bojanowski C.L."/>
            <person name="Crookes-Goodson W.J."/>
        </authorList>
    </citation>
    <scope>NUCLEOTIDE SEQUENCE [LARGE SCALE GENOMIC DNA]</scope>
    <source>
        <strain evidence="1 2">D216</strain>
    </source>
</reference>
<gene>
    <name evidence="1" type="ORF">E0L32_006500</name>
</gene>
<proteinExistence type="predicted"/>
<dbReference type="EMBL" id="SKBQ01000037">
    <property type="protein sequence ID" value="TPX13074.1"/>
    <property type="molecule type" value="Genomic_DNA"/>
</dbReference>
<evidence type="ECO:0000313" key="2">
    <source>
        <dbReference type="Proteomes" id="UP000319257"/>
    </source>
</evidence>
<comment type="caution">
    <text evidence="1">The sequence shown here is derived from an EMBL/GenBank/DDBJ whole genome shotgun (WGS) entry which is preliminary data.</text>
</comment>
<name>A0A507B2X1_9PEZI</name>
<evidence type="ECO:0000313" key="1">
    <source>
        <dbReference type="EMBL" id="TPX13074.1"/>
    </source>
</evidence>
<keyword evidence="2" id="KW-1185">Reference proteome</keyword>
<dbReference type="OrthoDB" id="4662246at2759"/>
<dbReference type="Proteomes" id="UP000319257">
    <property type="component" value="Unassembled WGS sequence"/>
</dbReference>
<protein>
    <submittedName>
        <fullName evidence="1">Uncharacterized protein</fullName>
    </submittedName>
</protein>
<sequence>MSHKSGGYFYCRYTYECPYTDAHGNRHIDDHYDSALYSYAAKQDHKAQSEWYSETFLPAAEADIQKNFYRDANRNKKGLKYDQFNSSYIKRLTFVWTDKPPTHNTGPLKGKIYGKEI</sequence>
<organism evidence="1 2">
    <name type="scientific">Thyridium curvatum</name>
    <dbReference type="NCBI Taxonomy" id="1093900"/>
    <lineage>
        <taxon>Eukaryota</taxon>
        <taxon>Fungi</taxon>
        <taxon>Dikarya</taxon>
        <taxon>Ascomycota</taxon>
        <taxon>Pezizomycotina</taxon>
        <taxon>Sordariomycetes</taxon>
        <taxon>Sordariomycetidae</taxon>
        <taxon>Thyridiales</taxon>
        <taxon>Thyridiaceae</taxon>
        <taxon>Thyridium</taxon>
    </lineage>
</organism>
<accession>A0A507B2X1</accession>
<dbReference type="InParanoid" id="A0A507B2X1"/>
<dbReference type="AlphaFoldDB" id="A0A507B2X1"/>
<dbReference type="RefSeq" id="XP_030994785.1">
    <property type="nucleotide sequence ID" value="XM_031141140.1"/>
</dbReference>
<dbReference type="GeneID" id="41973947"/>